<dbReference type="Proteomes" id="UP000283090">
    <property type="component" value="Unassembled WGS sequence"/>
</dbReference>
<dbReference type="GeneID" id="93585130"/>
<dbReference type="OrthoDB" id="5278345at2759"/>
<dbReference type="AlphaFoldDB" id="A0A437ABS1"/>
<evidence type="ECO:0000313" key="1">
    <source>
        <dbReference type="EMBL" id="RVD88642.1"/>
    </source>
</evidence>
<dbReference type="VEuPathDB" id="FungiDB:DFL_002819"/>
<reference evidence="1 2" key="1">
    <citation type="submission" date="2019-01" db="EMBL/GenBank/DDBJ databases">
        <title>Intercellular communication is required for trap formation in the nematode-trapping fungus Duddingtonia flagrans.</title>
        <authorList>
            <person name="Youssar L."/>
            <person name="Wernet V."/>
            <person name="Hensel N."/>
            <person name="Hildebrandt H.-G."/>
            <person name="Fischer R."/>
        </authorList>
    </citation>
    <scope>NUCLEOTIDE SEQUENCE [LARGE SCALE GENOMIC DNA]</scope>
    <source>
        <strain evidence="1 2">CBS H-5679</strain>
    </source>
</reference>
<sequence length="118" mass="13289">MAAPSGGYKEPVSAQLARALPDLPRFDQTRIPSTNRYILSGRYINGWIGFSKNVRDYIQDLNDGTTSVTGDSMEDILVPRVAMDQDDLVRTPKGIRKRIEEQLIEPINQKRSIEGKAR</sequence>
<keyword evidence="2" id="KW-1185">Reference proteome</keyword>
<accession>A0A437ABS1</accession>
<comment type="caution">
    <text evidence="1">The sequence shown here is derived from an EMBL/GenBank/DDBJ whole genome shotgun (WGS) entry which is preliminary data.</text>
</comment>
<dbReference type="RefSeq" id="XP_067494186.1">
    <property type="nucleotide sequence ID" value="XM_067631662.1"/>
</dbReference>
<gene>
    <name evidence="1" type="ORF">DFL_002819</name>
</gene>
<name>A0A437ABS1_ARTFL</name>
<evidence type="ECO:0000313" key="2">
    <source>
        <dbReference type="Proteomes" id="UP000283090"/>
    </source>
</evidence>
<protein>
    <submittedName>
        <fullName evidence="1">Uncharacterized protein</fullName>
    </submittedName>
</protein>
<proteinExistence type="predicted"/>
<dbReference type="EMBL" id="SAEB01000003">
    <property type="protein sequence ID" value="RVD88642.1"/>
    <property type="molecule type" value="Genomic_DNA"/>
</dbReference>
<organism evidence="1 2">
    <name type="scientific">Arthrobotrys flagrans</name>
    <name type="common">Nematode-trapping fungus</name>
    <name type="synonym">Trichothecium flagrans</name>
    <dbReference type="NCBI Taxonomy" id="97331"/>
    <lineage>
        <taxon>Eukaryota</taxon>
        <taxon>Fungi</taxon>
        <taxon>Dikarya</taxon>
        <taxon>Ascomycota</taxon>
        <taxon>Pezizomycotina</taxon>
        <taxon>Orbiliomycetes</taxon>
        <taxon>Orbiliales</taxon>
        <taxon>Orbiliaceae</taxon>
        <taxon>Arthrobotrys</taxon>
    </lineage>
</organism>